<dbReference type="GO" id="GO:0003677">
    <property type="term" value="F:DNA binding"/>
    <property type="evidence" value="ECO:0007669"/>
    <property type="project" value="InterPro"/>
</dbReference>
<feature type="domain" description="Transposase IS116/IS110/IS902 C-terminal" evidence="1">
    <location>
        <begin position="215"/>
        <end position="264"/>
    </location>
</feature>
<dbReference type="PANTHER" id="PTHR33055">
    <property type="entry name" value="TRANSPOSASE FOR INSERTION SEQUENCE ELEMENT IS1111A"/>
    <property type="match status" value="1"/>
</dbReference>
<evidence type="ECO:0000313" key="3">
    <source>
        <dbReference type="Proteomes" id="UP000239898"/>
    </source>
</evidence>
<dbReference type="Proteomes" id="UP000239898">
    <property type="component" value="Unassembled WGS sequence"/>
</dbReference>
<comment type="caution">
    <text evidence="2">The sequence shown here is derived from an EMBL/GenBank/DDBJ whole genome shotgun (WGS) entry which is preliminary data.</text>
</comment>
<organism evidence="2 3">
    <name type="scientific">Xanthomonas theicola</name>
    <dbReference type="NCBI Taxonomy" id="56464"/>
    <lineage>
        <taxon>Bacteria</taxon>
        <taxon>Pseudomonadati</taxon>
        <taxon>Pseudomonadota</taxon>
        <taxon>Gammaproteobacteria</taxon>
        <taxon>Lysobacterales</taxon>
        <taxon>Lysobacteraceae</taxon>
        <taxon>Xanthomonas</taxon>
    </lineage>
</organism>
<keyword evidence="3" id="KW-1185">Reference proteome</keyword>
<dbReference type="EMBL" id="MIGX01000094">
    <property type="protein sequence ID" value="PPT87070.1"/>
    <property type="molecule type" value="Genomic_DNA"/>
</dbReference>
<dbReference type="PANTHER" id="PTHR33055:SF13">
    <property type="entry name" value="TRANSPOSASE"/>
    <property type="match status" value="1"/>
</dbReference>
<dbReference type="AlphaFoldDB" id="A0A2S6ZC46"/>
<gene>
    <name evidence="2" type="ORF">XthCFBP4691_15580</name>
</gene>
<accession>A0A2S6ZC46</accession>
<sequence>MPRFVGIDVAKAERVTHVLPDVLAWIQATTPEEHALLVERLAPMECQPIVLEASGGGEQAVLQALAQVGLPAVRLPAQRPRALAHALSLKTKTDALERACWPWRPSASTPRPPPCSLRRCRRGANGFTCAAPCSPSAMRSAAAWRRSPARPCAASGSRGSRCCSSVSVTCSDRSHRRGRRVLACPNCPGLARSCAPPWRPGFRSWAPCIRARSPALVGLAPFNRASGRWRGQHRIQGGRADVRQVLSMATWAWIRAGSPLSHTYARLTAAGKPAKVAIVACMHKYLRWLKAIARDRATYAPPTLAFA</sequence>
<protein>
    <recommendedName>
        <fullName evidence="1">Transposase IS116/IS110/IS902 C-terminal domain-containing protein</fullName>
    </recommendedName>
</protein>
<reference evidence="2 3" key="1">
    <citation type="submission" date="2016-08" db="EMBL/GenBank/DDBJ databases">
        <title>Evolution of the type three secretion system and type three effector repertoires in Xanthomonas.</title>
        <authorList>
            <person name="Merda D."/>
            <person name="Briand M."/>
            <person name="Bosis E."/>
            <person name="Rousseau C."/>
            <person name="Portier P."/>
            <person name="Jacques M.-A."/>
            <person name="Fischer-Le Saux M."/>
        </authorList>
    </citation>
    <scope>NUCLEOTIDE SEQUENCE [LARGE SCALE GENOMIC DNA]</scope>
    <source>
        <strain evidence="2 3">CFBP 4691</strain>
    </source>
</reference>
<name>A0A2S6ZC46_9XANT</name>
<dbReference type="GO" id="GO:0004803">
    <property type="term" value="F:transposase activity"/>
    <property type="evidence" value="ECO:0007669"/>
    <property type="project" value="InterPro"/>
</dbReference>
<dbReference type="GO" id="GO:0006313">
    <property type="term" value="P:DNA transposition"/>
    <property type="evidence" value="ECO:0007669"/>
    <property type="project" value="InterPro"/>
</dbReference>
<evidence type="ECO:0000259" key="1">
    <source>
        <dbReference type="Pfam" id="PF02371"/>
    </source>
</evidence>
<dbReference type="InterPro" id="IPR047650">
    <property type="entry name" value="Transpos_IS110"/>
</dbReference>
<dbReference type="Pfam" id="PF02371">
    <property type="entry name" value="Transposase_20"/>
    <property type="match status" value="1"/>
</dbReference>
<dbReference type="InterPro" id="IPR003346">
    <property type="entry name" value="Transposase_20"/>
</dbReference>
<evidence type="ECO:0000313" key="2">
    <source>
        <dbReference type="EMBL" id="PPT87070.1"/>
    </source>
</evidence>
<proteinExistence type="predicted"/>